<dbReference type="AlphaFoldDB" id="A0AAW0LQ99"/>
<name>A0AAW0LQ99_QUESU</name>
<dbReference type="EMBL" id="PKMF04000062">
    <property type="protein sequence ID" value="KAK7853730.1"/>
    <property type="molecule type" value="Genomic_DNA"/>
</dbReference>
<accession>A0AAW0LQ99</accession>
<reference evidence="2 3" key="1">
    <citation type="journal article" date="2018" name="Sci. Data">
        <title>The draft genome sequence of cork oak.</title>
        <authorList>
            <person name="Ramos A.M."/>
            <person name="Usie A."/>
            <person name="Barbosa P."/>
            <person name="Barros P.M."/>
            <person name="Capote T."/>
            <person name="Chaves I."/>
            <person name="Simoes F."/>
            <person name="Abreu I."/>
            <person name="Carrasquinho I."/>
            <person name="Faro C."/>
            <person name="Guimaraes J.B."/>
            <person name="Mendonca D."/>
            <person name="Nobrega F."/>
            <person name="Rodrigues L."/>
            <person name="Saibo N.J.M."/>
            <person name="Varela M.C."/>
            <person name="Egas C."/>
            <person name="Matos J."/>
            <person name="Miguel C.M."/>
            <person name="Oliveira M.M."/>
            <person name="Ricardo C.P."/>
            <person name="Goncalves S."/>
        </authorList>
    </citation>
    <scope>NUCLEOTIDE SEQUENCE [LARGE SCALE GENOMIC DNA]</scope>
    <source>
        <strain evidence="3">cv. HL8</strain>
    </source>
</reference>
<proteinExistence type="predicted"/>
<sequence length="76" mass="8441">MAWVGGFCEWRELVGRRWLVWFDGGLGLMVGFVPLGLVSSLSRSSSDGGFKVLWGERSQSFDGCKPKIMPQDSTIE</sequence>
<protein>
    <recommendedName>
        <fullName evidence="4">Transmembrane protein</fullName>
    </recommendedName>
</protein>
<feature type="transmembrane region" description="Helical" evidence="1">
    <location>
        <begin position="20"/>
        <end position="41"/>
    </location>
</feature>
<comment type="caution">
    <text evidence="2">The sequence shown here is derived from an EMBL/GenBank/DDBJ whole genome shotgun (WGS) entry which is preliminary data.</text>
</comment>
<evidence type="ECO:0000313" key="2">
    <source>
        <dbReference type="EMBL" id="KAK7853730.1"/>
    </source>
</evidence>
<organism evidence="2 3">
    <name type="scientific">Quercus suber</name>
    <name type="common">Cork oak</name>
    <dbReference type="NCBI Taxonomy" id="58331"/>
    <lineage>
        <taxon>Eukaryota</taxon>
        <taxon>Viridiplantae</taxon>
        <taxon>Streptophyta</taxon>
        <taxon>Embryophyta</taxon>
        <taxon>Tracheophyta</taxon>
        <taxon>Spermatophyta</taxon>
        <taxon>Magnoliopsida</taxon>
        <taxon>eudicotyledons</taxon>
        <taxon>Gunneridae</taxon>
        <taxon>Pentapetalae</taxon>
        <taxon>rosids</taxon>
        <taxon>fabids</taxon>
        <taxon>Fagales</taxon>
        <taxon>Fagaceae</taxon>
        <taxon>Quercus</taxon>
    </lineage>
</organism>
<gene>
    <name evidence="2" type="ORF">CFP56_034792</name>
</gene>
<keyword evidence="1" id="KW-1133">Transmembrane helix</keyword>
<evidence type="ECO:0000256" key="1">
    <source>
        <dbReference type="SAM" id="Phobius"/>
    </source>
</evidence>
<evidence type="ECO:0008006" key="4">
    <source>
        <dbReference type="Google" id="ProtNLM"/>
    </source>
</evidence>
<dbReference type="Proteomes" id="UP000237347">
    <property type="component" value="Unassembled WGS sequence"/>
</dbReference>
<keyword evidence="1" id="KW-0472">Membrane</keyword>
<keyword evidence="1" id="KW-0812">Transmembrane</keyword>
<evidence type="ECO:0000313" key="3">
    <source>
        <dbReference type="Proteomes" id="UP000237347"/>
    </source>
</evidence>
<keyword evidence="3" id="KW-1185">Reference proteome</keyword>